<dbReference type="InterPro" id="IPR020846">
    <property type="entry name" value="MFS_dom"/>
</dbReference>
<feature type="transmembrane region" description="Helical" evidence="8">
    <location>
        <begin position="106"/>
        <end position="128"/>
    </location>
</feature>
<keyword evidence="8" id="KW-0997">Cell inner membrane</keyword>
<dbReference type="InterPro" id="IPR036259">
    <property type="entry name" value="MFS_trans_sf"/>
</dbReference>
<dbReference type="AlphaFoldDB" id="A0A1H4HE83"/>
<keyword evidence="5 8" id="KW-0812">Transmembrane</keyword>
<dbReference type="InterPro" id="IPR004812">
    <property type="entry name" value="Efflux_drug-R_Bcr/CmlA"/>
</dbReference>
<proteinExistence type="inferred from homology"/>
<comment type="similarity">
    <text evidence="2 8">Belongs to the major facilitator superfamily. Bcr/CmlA family.</text>
</comment>
<dbReference type="PROSITE" id="PS50850">
    <property type="entry name" value="MFS"/>
    <property type="match status" value="1"/>
</dbReference>
<feature type="transmembrane region" description="Helical" evidence="8">
    <location>
        <begin position="253"/>
        <end position="272"/>
    </location>
</feature>
<keyword evidence="7 8" id="KW-0472">Membrane</keyword>
<dbReference type="NCBIfam" id="TIGR00710">
    <property type="entry name" value="efflux_Bcr_CflA"/>
    <property type="match status" value="1"/>
</dbReference>
<evidence type="ECO:0000256" key="5">
    <source>
        <dbReference type="ARBA" id="ARBA00022692"/>
    </source>
</evidence>
<dbReference type="Pfam" id="PF07690">
    <property type="entry name" value="MFS_1"/>
    <property type="match status" value="1"/>
</dbReference>
<name>A0A1H4HE83_9GAMM</name>
<keyword evidence="3 8" id="KW-0813">Transport</keyword>
<evidence type="ECO:0000256" key="1">
    <source>
        <dbReference type="ARBA" id="ARBA00004651"/>
    </source>
</evidence>
<evidence type="ECO:0000313" key="11">
    <source>
        <dbReference type="Proteomes" id="UP000242469"/>
    </source>
</evidence>
<sequence length="404" mass="45270">MVNETSARENNRGRLFLLVLASLTALGPLSTDAYLPALPIVADSFDVTIHKVELSISLFLIGFAVGQLFGGPLSDHFGRRICIINGLFLYIIATIFIAFSEDIEGLWFFRAFQGVVAGITAVNVPAIVRDIYSLNKGAQILSKVSMIMMVTPIISPSIGLVITEFFGWRSIFIALFCYALLIIFFVVFFFSETKDNNTNINKIGFAYRYLLIIRSRKAVVNIFSIGCMYGSLFSYITASPWLYIEYFNLNQKLYPFFFAANVFSLIAFNWINIHFLNRHDLGKILILSKFSQFFMSLLLLIFTISLTEINVYFLSFMIMTVLCWHGMLVANSMARITNIFPKNSASATALAGFFGFTFGAICSALVGFFANGSLIPMVTIMFTCSLLCISVSVVFDRESMRNII</sequence>
<evidence type="ECO:0000256" key="3">
    <source>
        <dbReference type="ARBA" id="ARBA00022448"/>
    </source>
</evidence>
<evidence type="ECO:0000256" key="7">
    <source>
        <dbReference type="ARBA" id="ARBA00023136"/>
    </source>
</evidence>
<dbReference type="GO" id="GO:1990961">
    <property type="term" value="P:xenobiotic detoxification by transmembrane export across the plasma membrane"/>
    <property type="evidence" value="ECO:0007669"/>
    <property type="project" value="InterPro"/>
</dbReference>
<dbReference type="PROSITE" id="PS00216">
    <property type="entry name" value="SUGAR_TRANSPORT_1"/>
    <property type="match status" value="1"/>
</dbReference>
<accession>A0A1H4HE83</accession>
<evidence type="ECO:0000256" key="8">
    <source>
        <dbReference type="RuleBase" id="RU365088"/>
    </source>
</evidence>
<dbReference type="Proteomes" id="UP000242469">
    <property type="component" value="Unassembled WGS sequence"/>
</dbReference>
<feature type="transmembrane region" description="Helical" evidence="8">
    <location>
        <begin position="81"/>
        <end position="100"/>
    </location>
</feature>
<feature type="transmembrane region" description="Helical" evidence="8">
    <location>
        <begin position="168"/>
        <end position="190"/>
    </location>
</feature>
<comment type="caution">
    <text evidence="8">Lacks conserved residue(s) required for the propagation of feature annotation.</text>
</comment>
<gene>
    <name evidence="10" type="ORF">SAMN02745729_1471</name>
</gene>
<dbReference type="PANTHER" id="PTHR23502:SF132">
    <property type="entry name" value="POLYAMINE TRANSPORTER 2-RELATED"/>
    <property type="match status" value="1"/>
</dbReference>
<feature type="transmembrane region" description="Helical" evidence="8">
    <location>
        <begin position="312"/>
        <end position="334"/>
    </location>
</feature>
<keyword evidence="11" id="KW-1185">Reference proteome</keyword>
<evidence type="ECO:0000256" key="2">
    <source>
        <dbReference type="ARBA" id="ARBA00006236"/>
    </source>
</evidence>
<feature type="transmembrane region" description="Helical" evidence="8">
    <location>
        <begin position="374"/>
        <end position="395"/>
    </location>
</feature>
<dbReference type="GO" id="GO:0005886">
    <property type="term" value="C:plasma membrane"/>
    <property type="evidence" value="ECO:0007669"/>
    <property type="project" value="UniProtKB-SubCell"/>
</dbReference>
<evidence type="ECO:0000256" key="4">
    <source>
        <dbReference type="ARBA" id="ARBA00022475"/>
    </source>
</evidence>
<dbReference type="InterPro" id="IPR005829">
    <property type="entry name" value="Sugar_transporter_CS"/>
</dbReference>
<feature type="transmembrane region" description="Helical" evidence="8">
    <location>
        <begin position="49"/>
        <end position="69"/>
    </location>
</feature>
<feature type="transmembrane region" description="Helical" evidence="8">
    <location>
        <begin position="218"/>
        <end position="241"/>
    </location>
</feature>
<keyword evidence="4" id="KW-1003">Cell membrane</keyword>
<reference evidence="11" key="1">
    <citation type="submission" date="2016-10" db="EMBL/GenBank/DDBJ databases">
        <authorList>
            <person name="Varghese N."/>
            <person name="Submissions S."/>
        </authorList>
    </citation>
    <scope>NUCLEOTIDE SEQUENCE [LARGE SCALE GENOMIC DNA]</scope>
    <source>
        <strain evidence="11">DSM 11526</strain>
    </source>
</reference>
<dbReference type="OrthoDB" id="9814303at2"/>
<dbReference type="InterPro" id="IPR011701">
    <property type="entry name" value="MFS"/>
</dbReference>
<dbReference type="STRING" id="1122198.SAMN02745729_1471"/>
<evidence type="ECO:0000313" key="10">
    <source>
        <dbReference type="EMBL" id="SEB19368.1"/>
    </source>
</evidence>
<comment type="subcellular location">
    <subcellularLocation>
        <location evidence="8">Cell inner membrane</location>
        <topology evidence="8">Multi-pass membrane protein</topology>
    </subcellularLocation>
    <subcellularLocation>
        <location evidence="1">Cell membrane</location>
        <topology evidence="1">Multi-pass membrane protein</topology>
    </subcellularLocation>
</comment>
<feature type="transmembrane region" description="Helical" evidence="8">
    <location>
        <begin position="140"/>
        <end position="162"/>
    </location>
</feature>
<feature type="domain" description="Major facilitator superfamily (MFS) profile" evidence="9">
    <location>
        <begin position="16"/>
        <end position="400"/>
    </location>
</feature>
<dbReference type="RefSeq" id="WP_091828276.1">
    <property type="nucleotide sequence ID" value="NZ_FNRJ01000047.1"/>
</dbReference>
<organism evidence="10 11">
    <name type="scientific">Marinobacterium iners DSM 11526</name>
    <dbReference type="NCBI Taxonomy" id="1122198"/>
    <lineage>
        <taxon>Bacteria</taxon>
        <taxon>Pseudomonadati</taxon>
        <taxon>Pseudomonadota</taxon>
        <taxon>Gammaproteobacteria</taxon>
        <taxon>Oceanospirillales</taxon>
        <taxon>Oceanospirillaceae</taxon>
        <taxon>Marinobacterium</taxon>
    </lineage>
</organism>
<dbReference type="EMBL" id="FNRJ01000047">
    <property type="protein sequence ID" value="SEB19368.1"/>
    <property type="molecule type" value="Genomic_DNA"/>
</dbReference>
<dbReference type="PANTHER" id="PTHR23502">
    <property type="entry name" value="MAJOR FACILITATOR SUPERFAMILY"/>
    <property type="match status" value="1"/>
</dbReference>
<dbReference type="GO" id="GO:0042910">
    <property type="term" value="F:xenobiotic transmembrane transporter activity"/>
    <property type="evidence" value="ECO:0007669"/>
    <property type="project" value="InterPro"/>
</dbReference>
<evidence type="ECO:0000259" key="9">
    <source>
        <dbReference type="PROSITE" id="PS50850"/>
    </source>
</evidence>
<protein>
    <recommendedName>
        <fullName evidence="8">Bcr/CflA family efflux transporter</fullName>
    </recommendedName>
</protein>
<keyword evidence="6 8" id="KW-1133">Transmembrane helix</keyword>
<feature type="transmembrane region" description="Helical" evidence="8">
    <location>
        <begin position="346"/>
        <end position="368"/>
    </location>
</feature>
<evidence type="ECO:0000256" key="6">
    <source>
        <dbReference type="ARBA" id="ARBA00022989"/>
    </source>
</evidence>
<feature type="transmembrane region" description="Helical" evidence="8">
    <location>
        <begin position="284"/>
        <end position="306"/>
    </location>
</feature>
<dbReference type="CDD" id="cd17320">
    <property type="entry name" value="MFS_MdfA_MDR_like"/>
    <property type="match status" value="1"/>
</dbReference>
<dbReference type="SUPFAM" id="SSF103473">
    <property type="entry name" value="MFS general substrate transporter"/>
    <property type="match status" value="1"/>
</dbReference>
<dbReference type="Gene3D" id="1.20.1720.10">
    <property type="entry name" value="Multidrug resistance protein D"/>
    <property type="match status" value="1"/>
</dbReference>